<accession>A0AAD3P472</accession>
<gene>
    <name evidence="2" type="ORF">Nepgr_000892</name>
</gene>
<dbReference type="Pfam" id="PF01426">
    <property type="entry name" value="BAH"/>
    <property type="match status" value="1"/>
</dbReference>
<reference evidence="2" key="1">
    <citation type="submission" date="2023-05" db="EMBL/GenBank/DDBJ databases">
        <title>Nepenthes gracilis genome sequencing.</title>
        <authorList>
            <person name="Fukushima K."/>
        </authorList>
    </citation>
    <scope>NUCLEOTIDE SEQUENCE</scope>
    <source>
        <strain evidence="2">SING2019-196</strain>
    </source>
</reference>
<evidence type="ECO:0000313" key="2">
    <source>
        <dbReference type="EMBL" id="GMG99052.1"/>
    </source>
</evidence>
<dbReference type="GO" id="GO:0003723">
    <property type="term" value="F:RNA binding"/>
    <property type="evidence" value="ECO:0007669"/>
    <property type="project" value="TreeGrafter"/>
</dbReference>
<dbReference type="PANTHER" id="PTHR47073:SF2">
    <property type="entry name" value="PROTEIN ANTI-SILENCING 1"/>
    <property type="match status" value="1"/>
</dbReference>
<dbReference type="CDD" id="cd00590">
    <property type="entry name" value="RRM_SF"/>
    <property type="match status" value="1"/>
</dbReference>
<evidence type="ECO:0000259" key="1">
    <source>
        <dbReference type="PROSITE" id="PS51038"/>
    </source>
</evidence>
<protein>
    <recommendedName>
        <fullName evidence="1">BAH domain-containing protein</fullName>
    </recommendedName>
</protein>
<dbReference type="PROSITE" id="PS51038">
    <property type="entry name" value="BAH"/>
    <property type="match status" value="1"/>
</dbReference>
<dbReference type="AlphaFoldDB" id="A0AAD3P472"/>
<dbReference type="FunFam" id="2.30.30.490:FF:000017">
    <property type="entry name" value="Bromo-adjacent homology (BAH) domain-containing protein"/>
    <property type="match status" value="1"/>
</dbReference>
<dbReference type="Proteomes" id="UP001279734">
    <property type="component" value="Unassembled WGS sequence"/>
</dbReference>
<dbReference type="SMART" id="SM00439">
    <property type="entry name" value="BAH"/>
    <property type="match status" value="1"/>
</dbReference>
<name>A0AAD3P472_NEPGR</name>
<dbReference type="Gene3D" id="3.30.70.330">
    <property type="match status" value="1"/>
</dbReference>
<dbReference type="InterPro" id="IPR043151">
    <property type="entry name" value="BAH_sf"/>
</dbReference>
<dbReference type="SUPFAM" id="SSF54928">
    <property type="entry name" value="RNA-binding domain, RBD"/>
    <property type="match status" value="1"/>
</dbReference>
<feature type="domain" description="BAH" evidence="1">
    <location>
        <begin position="44"/>
        <end position="171"/>
    </location>
</feature>
<dbReference type="GO" id="GO:0003682">
    <property type="term" value="F:chromatin binding"/>
    <property type="evidence" value="ECO:0007669"/>
    <property type="project" value="InterPro"/>
</dbReference>
<organism evidence="2 3">
    <name type="scientific">Nepenthes gracilis</name>
    <name type="common">Slender pitcher plant</name>
    <dbReference type="NCBI Taxonomy" id="150966"/>
    <lineage>
        <taxon>Eukaryota</taxon>
        <taxon>Viridiplantae</taxon>
        <taxon>Streptophyta</taxon>
        <taxon>Embryophyta</taxon>
        <taxon>Tracheophyta</taxon>
        <taxon>Spermatophyta</taxon>
        <taxon>Magnoliopsida</taxon>
        <taxon>eudicotyledons</taxon>
        <taxon>Gunneridae</taxon>
        <taxon>Pentapetalae</taxon>
        <taxon>Caryophyllales</taxon>
        <taxon>Nepenthaceae</taxon>
        <taxon>Nepenthes</taxon>
    </lineage>
</organism>
<proteinExistence type="predicted"/>
<dbReference type="EMBL" id="BSYO01000001">
    <property type="protein sequence ID" value="GMG99052.1"/>
    <property type="molecule type" value="Genomic_DNA"/>
</dbReference>
<sequence>MHDMSCSVQDNEFDGIGFKWGIMRRRGGTKKDVQFYESFTFDDEEYFLYDSVYLFKDGEVEPYIGKLIKIWEHANKTKKVKVLWFFRPHEISNYIGGEKLLKNEILLATGNGRGLANINPLEAVAGKCNVVCISKDERNRQPSVEELKMADHIFFRTFDVDKCTISDKLGEEIAAIEVKNLLNKNNSENSSPKKFDSLWKEGSSNAVASSSKKETAFQKTGPEKAVKYSEYIGSSSVHEELDGMDSLAKRDYTAEEKHKNAPAVSHGIVSPISAEPEAGSRQMTMPRSLNLKRAEVAEVQMSAEDAENSNCGALRNSGINGINNANVHPYKKEKSEVLKDSGKLFVTAEVTSADNPAILNGASSKKRKYDGTVQPSKDHCKSIMQTSAARPDPNDVKALLPATTAAEHKFKAKLATDSHVLSNVLPEKMRSKGNLTKLPNDKLHKAALKHSNDKDAVTYGQVVEVTRKPDIDKSKWFTGLPWEDRVKNAFEQGTLVLLQNLDPTYTSSEVEDIVWHGCQENCTARMLQHTATSSPHTGQAFAIFKTREAAEKVIKKLEHGCLMLPNGRPLIGRIAVLSFPVKHSLFPGHLVVGKLKLHMQKDKKALSTSHSSQPNTLEYDMAMEWRLLQAQSELWWKRLYKQQGEELRKLKANLKSK</sequence>
<comment type="caution">
    <text evidence="2">The sequence shown here is derived from an EMBL/GenBank/DDBJ whole genome shotgun (WGS) entry which is preliminary data.</text>
</comment>
<dbReference type="Gene3D" id="2.30.30.490">
    <property type="match status" value="1"/>
</dbReference>
<keyword evidence="3" id="KW-1185">Reference proteome</keyword>
<dbReference type="InterPro" id="IPR012677">
    <property type="entry name" value="Nucleotide-bd_a/b_plait_sf"/>
</dbReference>
<dbReference type="InterPro" id="IPR001025">
    <property type="entry name" value="BAH_dom"/>
</dbReference>
<dbReference type="PANTHER" id="PTHR47073">
    <property type="entry name" value="PROTEIN ANTI-SILENCING 1"/>
    <property type="match status" value="1"/>
</dbReference>
<dbReference type="InterPro" id="IPR035979">
    <property type="entry name" value="RBD_domain_sf"/>
</dbReference>
<evidence type="ECO:0000313" key="3">
    <source>
        <dbReference type="Proteomes" id="UP001279734"/>
    </source>
</evidence>